<dbReference type="eggNOG" id="COG3679">
    <property type="taxonomic scope" value="Bacteria"/>
</dbReference>
<accession>A1HS39</accession>
<keyword evidence="2" id="KW-1185">Reference proteome</keyword>
<sequence>MLVYDKAHELARALKHSDEYRALLAAQQAIAADEQTLKMVKEFLAKQMELEYAALAGKGEDKARAEQLQKLYELLMLNSKAKDFVQAYFRFQRMMADIYKIIGEAVAEGLDFFVKR</sequence>
<dbReference type="Gene3D" id="1.20.1500.10">
    <property type="entry name" value="YheA/YmcA-like"/>
    <property type="match status" value="1"/>
</dbReference>
<name>A1HS39_9FIRM</name>
<dbReference type="SUPFAM" id="SSF158622">
    <property type="entry name" value="YheA/YmcA-like"/>
    <property type="match status" value="1"/>
</dbReference>
<dbReference type="Pfam" id="PF06133">
    <property type="entry name" value="Com_YlbF"/>
    <property type="match status" value="1"/>
</dbReference>
<protein>
    <submittedName>
        <fullName evidence="1">Uncharacterized protein</fullName>
    </submittedName>
</protein>
<evidence type="ECO:0000313" key="2">
    <source>
        <dbReference type="Proteomes" id="UP000005139"/>
    </source>
</evidence>
<dbReference type="AlphaFoldDB" id="A1HS39"/>
<organism evidence="1 2">
    <name type="scientific">Thermosinus carboxydivorans Nor1</name>
    <dbReference type="NCBI Taxonomy" id="401526"/>
    <lineage>
        <taxon>Bacteria</taxon>
        <taxon>Bacillati</taxon>
        <taxon>Bacillota</taxon>
        <taxon>Negativicutes</taxon>
        <taxon>Selenomonadales</taxon>
        <taxon>Sporomusaceae</taxon>
        <taxon>Thermosinus</taxon>
    </lineage>
</organism>
<evidence type="ECO:0000313" key="1">
    <source>
        <dbReference type="EMBL" id="EAX47214.1"/>
    </source>
</evidence>
<reference evidence="1 2" key="1">
    <citation type="submission" date="2007-01" db="EMBL/GenBank/DDBJ databases">
        <title>Annotation of the draft genome assembly of Thermosinus carboxydivorans Nor1.</title>
        <authorList>
            <consortium name="US DOE Joint Genome Institute (JGI-ORNL)"/>
            <person name="Larimer F."/>
            <person name="Land M."/>
            <person name="Hauser L."/>
        </authorList>
    </citation>
    <scope>NUCLEOTIDE SEQUENCE [LARGE SCALE GENOMIC DNA]</scope>
    <source>
        <strain evidence="1 2">Nor1</strain>
    </source>
</reference>
<gene>
    <name evidence="1" type="ORF">TcarDRAFT_0853</name>
</gene>
<dbReference type="InterPro" id="IPR023378">
    <property type="entry name" value="YheA/YmcA-like_dom_sf"/>
</dbReference>
<dbReference type="OrthoDB" id="9811402at2"/>
<dbReference type="InterPro" id="IPR010368">
    <property type="entry name" value="Com_YlbF"/>
</dbReference>
<dbReference type="RefSeq" id="WP_007289838.1">
    <property type="nucleotide sequence ID" value="NZ_AAWL01000013.1"/>
</dbReference>
<proteinExistence type="predicted"/>
<dbReference type="EMBL" id="AAWL01000013">
    <property type="protein sequence ID" value="EAX47214.1"/>
    <property type="molecule type" value="Genomic_DNA"/>
</dbReference>
<dbReference type="Proteomes" id="UP000005139">
    <property type="component" value="Unassembled WGS sequence"/>
</dbReference>
<comment type="caution">
    <text evidence="1">The sequence shown here is derived from an EMBL/GenBank/DDBJ whole genome shotgun (WGS) entry which is preliminary data.</text>
</comment>
<reference evidence="1 2" key="2">
    <citation type="submission" date="2007-01" db="EMBL/GenBank/DDBJ databases">
        <title>Sequencing of the draft genome and assembly of Thermosinus carboxydivorans Nor1.</title>
        <authorList>
            <consortium name="US DOE Joint Genome Institute (JGI-PGF)"/>
            <person name="Copeland A."/>
            <person name="Lucas S."/>
            <person name="Lapidus A."/>
            <person name="Barry K."/>
            <person name="Glavina del Rio T."/>
            <person name="Dalin E."/>
            <person name="Tice H."/>
            <person name="Bruce D."/>
            <person name="Pitluck S."/>
            <person name="Richardson P."/>
        </authorList>
    </citation>
    <scope>NUCLEOTIDE SEQUENCE [LARGE SCALE GENOMIC DNA]</scope>
    <source>
        <strain evidence="1 2">Nor1</strain>
    </source>
</reference>